<dbReference type="SUPFAM" id="SSF69572">
    <property type="entry name" value="Activating enzymes of the ubiquitin-like proteins"/>
    <property type="match status" value="1"/>
</dbReference>
<dbReference type="Gene3D" id="3.40.50.720">
    <property type="entry name" value="NAD(P)-binding Rossmann-like Domain"/>
    <property type="match status" value="1"/>
</dbReference>
<dbReference type="OrthoDB" id="272552at2"/>
<dbReference type="InterPro" id="IPR046741">
    <property type="entry name" value="DUF6791"/>
</dbReference>
<dbReference type="Pfam" id="PF20590">
    <property type="entry name" value="DUF6791"/>
    <property type="match status" value="1"/>
</dbReference>
<feature type="domain" description="THIF-type NAD/FAD binding fold" evidence="1">
    <location>
        <begin position="168"/>
        <end position="297"/>
    </location>
</feature>
<accession>C6WWR6</accession>
<dbReference type="PANTHER" id="PTHR43267">
    <property type="entry name" value="TRNA THREONYLCARBAMOYLADENOSINE DEHYDRATASE"/>
    <property type="match status" value="1"/>
</dbReference>
<dbReference type="STRING" id="583345.Mmol_1461"/>
<organism evidence="3 4">
    <name type="scientific">Methylotenera mobilis (strain JLW8 / ATCC BAA-1282 / DSM 17540)</name>
    <dbReference type="NCBI Taxonomy" id="583345"/>
    <lineage>
        <taxon>Bacteria</taxon>
        <taxon>Pseudomonadati</taxon>
        <taxon>Pseudomonadota</taxon>
        <taxon>Betaproteobacteria</taxon>
        <taxon>Nitrosomonadales</taxon>
        <taxon>Methylophilaceae</taxon>
        <taxon>Methylotenera</taxon>
    </lineage>
</organism>
<dbReference type="NCBIfam" id="NF004804">
    <property type="entry name" value="PRK06153.1-3"/>
    <property type="match status" value="1"/>
</dbReference>
<dbReference type="Proteomes" id="UP000002742">
    <property type="component" value="Chromosome"/>
</dbReference>
<name>C6WWR6_METML</name>
<dbReference type="Pfam" id="PF00899">
    <property type="entry name" value="ThiF"/>
    <property type="match status" value="1"/>
</dbReference>
<dbReference type="GO" id="GO:0008641">
    <property type="term" value="F:ubiquitin-like modifier activating enzyme activity"/>
    <property type="evidence" value="ECO:0007669"/>
    <property type="project" value="InterPro"/>
</dbReference>
<dbReference type="RefSeq" id="WP_015832400.1">
    <property type="nucleotide sequence ID" value="NC_012968.1"/>
</dbReference>
<dbReference type="InterPro" id="IPR000594">
    <property type="entry name" value="ThiF_NAD_FAD-bd"/>
</dbReference>
<gene>
    <name evidence="3" type="ordered locus">Mmol_1461</name>
</gene>
<evidence type="ECO:0000259" key="1">
    <source>
        <dbReference type="Pfam" id="PF00899"/>
    </source>
</evidence>
<dbReference type="CDD" id="cd01483">
    <property type="entry name" value="E1_enzyme_family"/>
    <property type="match status" value="1"/>
</dbReference>
<dbReference type="eggNOG" id="COG0476">
    <property type="taxonomic scope" value="Bacteria"/>
</dbReference>
<dbReference type="NCBIfam" id="NF004805">
    <property type="entry name" value="PRK06153.1-4"/>
    <property type="match status" value="1"/>
</dbReference>
<dbReference type="EMBL" id="CP001672">
    <property type="protein sequence ID" value="ACT48365.1"/>
    <property type="molecule type" value="Genomic_DNA"/>
</dbReference>
<evidence type="ECO:0000313" key="4">
    <source>
        <dbReference type="Proteomes" id="UP000002742"/>
    </source>
</evidence>
<evidence type="ECO:0000259" key="2">
    <source>
        <dbReference type="Pfam" id="PF20590"/>
    </source>
</evidence>
<dbReference type="GO" id="GO:0061503">
    <property type="term" value="F:tRNA threonylcarbamoyladenosine dehydratase"/>
    <property type="evidence" value="ECO:0007669"/>
    <property type="project" value="TreeGrafter"/>
</dbReference>
<dbReference type="KEGG" id="mmb:Mmol_1461"/>
<reference evidence="4" key="1">
    <citation type="submission" date="2009-07" db="EMBL/GenBank/DDBJ databases">
        <title>Complete sequence of Methylotenera mobilis JLW8.</title>
        <authorList>
            <consortium name="US DOE Joint Genome Institute"/>
            <person name="Lucas S."/>
            <person name="Copeland A."/>
            <person name="Lapidus A."/>
            <person name="Glavina del Rio T."/>
            <person name="Tice H."/>
            <person name="Bruce D."/>
            <person name="Goodwin L."/>
            <person name="Pitluck S."/>
            <person name="LaButti K.M."/>
            <person name="Clum A."/>
            <person name="Larimer F."/>
            <person name="Land M."/>
            <person name="Hauser L."/>
            <person name="Kyrpides N."/>
            <person name="Mikhailova N."/>
            <person name="Kayluzhnaya M."/>
            <person name="Chistoserdova L."/>
        </authorList>
    </citation>
    <scope>NUCLEOTIDE SEQUENCE [LARGE SCALE GENOMIC DNA]</scope>
    <source>
        <strain evidence="4">JLW8 / ATCC BAA-1282 / DSM 17540</strain>
    </source>
</reference>
<dbReference type="HOGENOM" id="CLU_058815_0_0_4"/>
<reference evidence="3 4" key="2">
    <citation type="journal article" date="2011" name="J. Bacteriol.">
        <title>Genomes of three methylotrophs from a single niche uncover genetic and metabolic divergence of Methylophilaceae.</title>
        <authorList>
            <person name="Lapidus A."/>
            <person name="Clum A."/>
            <person name="Labutti K."/>
            <person name="Kaluzhnaya M.G."/>
            <person name="Lim S."/>
            <person name="Beck D.A."/>
            <person name="Glavina Del Rio T."/>
            <person name="Nolan M."/>
            <person name="Mavromatis K."/>
            <person name="Huntemann M."/>
            <person name="Lucas S."/>
            <person name="Lidstrom M.E."/>
            <person name="Ivanova N."/>
            <person name="Chistoserdova L."/>
        </authorList>
    </citation>
    <scope>NUCLEOTIDE SEQUENCE [LARGE SCALE GENOMIC DNA]</scope>
    <source>
        <strain evidence="4">JLW8 / ATCC BAA-1282 / DSM 17540</strain>
    </source>
</reference>
<dbReference type="InterPro" id="IPR035985">
    <property type="entry name" value="Ubiquitin-activating_enz"/>
</dbReference>
<dbReference type="AlphaFoldDB" id="C6WWR6"/>
<evidence type="ECO:0000313" key="3">
    <source>
        <dbReference type="EMBL" id="ACT48365.1"/>
    </source>
</evidence>
<dbReference type="InterPro" id="IPR045886">
    <property type="entry name" value="ThiF/MoeB/HesA"/>
</dbReference>
<proteinExistence type="predicted"/>
<dbReference type="GO" id="GO:0061504">
    <property type="term" value="P:cyclic threonylcarbamoyladenosine biosynthetic process"/>
    <property type="evidence" value="ECO:0007669"/>
    <property type="project" value="TreeGrafter"/>
</dbReference>
<protein>
    <submittedName>
        <fullName evidence="3">UBA/THIF-type NAD/FAD binding protein</fullName>
    </submittedName>
</protein>
<sequence>MSHQLIAHSPDLQKLRNQGLDLDIQHGYLLIKDVPYVNASREVKLGTLVSRLELNGDITNRPSDHVAYWVGEHPCHSTGAVIATIQNPSAPQDLGNGLKVDFTFSAKAEYRDYHHKMTTYIGRITGEAQVIDAAATAETYPVIPTEENESVFKYQDTASSRVNIGNFNEKLAGQRIGIVGLGGTGSYVLDLVAKTCVKEIHLFDGDVFSQHNAFRTPGAASIDELKIKPSKVMYLESVYAKMRHGLVIHETYIDSSTSNQLNGLDFVFLCLDRGASKKAIVATLIQLGIPFIEVGMGVVRSNDSLSGIIRVVTGTKEVHDKVLNKINFSEGDAPEDEYSTNIQIAELNALNACLAVIRWKKVFGFFRDSSDAHFISYSIAANEMVNEDE</sequence>
<feature type="domain" description="DUF6791" evidence="2">
    <location>
        <begin position="10"/>
        <end position="157"/>
    </location>
</feature>
<keyword evidence="4" id="KW-1185">Reference proteome</keyword>
<dbReference type="PANTHER" id="PTHR43267:SF1">
    <property type="entry name" value="TRNA THREONYLCARBAMOYLADENOSINE DEHYDRATASE"/>
    <property type="match status" value="1"/>
</dbReference>